<evidence type="ECO:0000313" key="4">
    <source>
        <dbReference type="EMBL" id="BCU69436.1"/>
    </source>
</evidence>
<sequence>MRRNDLYELLIGKGSYVDDLPFKGYYGVFVRSPYPHARILKIGTKEVEEKGGLVFTANDLIFQRGEKQENEGSSLLTLPLAYKKVRYEGEPIALVIADDLYKAQDLAELIDIEYEPLEPVTNVDEAMRNEVLVFEEVKSNVVYEKTLEFGSIPTNDKRLDLELYWSRSSGNPIETFGAIVYPDGTVLSNAQAPKYLAEEVSKISGKKVKLVPVRAGGSFGSKFSLAPYLSVLAQASDKFKVPIKWIETRTEHLKGSNSSGPERKFKINVYYKENGIITGLDFKIFEDIGASLYNGQAFKPSGILAGPYKIKNIRYEVKLVATNKNPPGAFRGAGTPPHTWALERIMDKLSDELGVDKAEIRKRNLIDIFPYEAPYTFYDSGDPHTLLRMAMERNDIWSLREKGYGVGLACSTDPSTPSGTEGVKIQLKGGKVVVKIGYSPEGQGNEHTAIVLVSQILGVPESNIEVEMLDSDSALPSFGPGGSRMAVFMAGAIKGAGEELIKTISQRIKREMGEETTFSKGYFITSSGKRIHISQVDNVEVSYTYSHQGKSRFNAYPFACDLAVVKVDKETGLIKPVKLIIFIDPGTPLDEELVKEQVIGGSAIGVSLALYEAYRYGTQGELLTTSLMDYGIPTALDLPEFEVQIVPSPSPFTPLGAKGIGEIPVGVAAAAITSAVEDLTGKKINSVPIDKEILYSG</sequence>
<keyword evidence="2" id="KW-0560">Oxidoreductase</keyword>
<dbReference type="InterPro" id="IPR000674">
    <property type="entry name" value="Ald_Oxase/Xan_DH_a/b"/>
</dbReference>
<feature type="domain" description="Aldehyde oxidase/xanthine dehydrogenase a/b hammerhead" evidence="3">
    <location>
        <begin position="11"/>
        <end position="118"/>
    </location>
</feature>
<dbReference type="KEGG" id="csty:KN1_07330"/>
<dbReference type="InterPro" id="IPR036856">
    <property type="entry name" value="Ald_Oxase/Xan_DH_a/b_sf"/>
</dbReference>
<evidence type="ECO:0000259" key="3">
    <source>
        <dbReference type="SMART" id="SM01008"/>
    </source>
</evidence>
<protein>
    <submittedName>
        <fullName evidence="4">Aldehyde oxidase</fullName>
    </submittedName>
</protein>
<dbReference type="SUPFAM" id="SSF56003">
    <property type="entry name" value="Molybdenum cofactor-binding domain"/>
    <property type="match status" value="1"/>
</dbReference>
<proteinExistence type="predicted"/>
<evidence type="ECO:0000313" key="5">
    <source>
        <dbReference type="Proteomes" id="UP000825123"/>
    </source>
</evidence>
<dbReference type="Gene3D" id="3.30.365.10">
    <property type="entry name" value="Aldehyde oxidase/xanthine dehydrogenase, molybdopterin binding domain"/>
    <property type="match status" value="4"/>
</dbReference>
<keyword evidence="5" id="KW-1185">Reference proteome</keyword>
<dbReference type="EMBL" id="AP024597">
    <property type="protein sequence ID" value="BCU69436.1"/>
    <property type="molecule type" value="Genomic_DNA"/>
</dbReference>
<dbReference type="InterPro" id="IPR008274">
    <property type="entry name" value="AldOxase/xan_DH_MoCoBD1"/>
</dbReference>
<dbReference type="Gene3D" id="3.90.1170.50">
    <property type="entry name" value="Aldehyde oxidase/xanthine dehydrogenase, a/b hammerhead"/>
    <property type="match status" value="1"/>
</dbReference>
<dbReference type="SMART" id="SM01008">
    <property type="entry name" value="Ald_Xan_dh_C"/>
    <property type="match status" value="1"/>
</dbReference>
<dbReference type="GO" id="GO:0005506">
    <property type="term" value="F:iron ion binding"/>
    <property type="evidence" value="ECO:0007669"/>
    <property type="project" value="InterPro"/>
</dbReference>
<dbReference type="RefSeq" id="WP_221289466.1">
    <property type="nucleotide sequence ID" value="NZ_AP024597.1"/>
</dbReference>
<dbReference type="Pfam" id="PF01315">
    <property type="entry name" value="Ald_Xan_dh_C"/>
    <property type="match status" value="1"/>
</dbReference>
<dbReference type="AlphaFoldDB" id="A0A8D5ZIA8"/>
<evidence type="ECO:0000256" key="2">
    <source>
        <dbReference type="ARBA" id="ARBA00023002"/>
    </source>
</evidence>
<reference evidence="4 5" key="1">
    <citation type="submission" date="2021-04" db="EMBL/GenBank/DDBJ databases">
        <title>Complete genome sequence of Stygiolobus sp. KN-1.</title>
        <authorList>
            <person name="Nakamura K."/>
            <person name="Sakai H."/>
            <person name="Kurosawa N."/>
        </authorList>
    </citation>
    <scope>NUCLEOTIDE SEQUENCE [LARGE SCALE GENOMIC DNA]</scope>
    <source>
        <strain evidence="4 5">KN-1</strain>
    </source>
</reference>
<dbReference type="GO" id="GO:0016491">
    <property type="term" value="F:oxidoreductase activity"/>
    <property type="evidence" value="ECO:0007669"/>
    <property type="project" value="UniProtKB-KW"/>
</dbReference>
<name>A0A8D5ZIA8_9CREN</name>
<dbReference type="Pfam" id="PF20256">
    <property type="entry name" value="MoCoBD_2"/>
    <property type="match status" value="1"/>
</dbReference>
<accession>A0A8D5ZIA8</accession>
<dbReference type="Pfam" id="PF02738">
    <property type="entry name" value="MoCoBD_1"/>
    <property type="match status" value="1"/>
</dbReference>
<dbReference type="InterPro" id="IPR016208">
    <property type="entry name" value="Ald_Oxase/xanthine_DH-like"/>
</dbReference>
<keyword evidence="1" id="KW-0500">Molybdenum</keyword>
<dbReference type="InterPro" id="IPR046867">
    <property type="entry name" value="AldOxase/xan_DH_MoCoBD2"/>
</dbReference>
<dbReference type="Proteomes" id="UP000825123">
    <property type="component" value="Chromosome"/>
</dbReference>
<dbReference type="GeneID" id="66162490"/>
<dbReference type="InterPro" id="IPR037165">
    <property type="entry name" value="AldOxase/xan_DH_Mopterin-bd_sf"/>
</dbReference>
<dbReference type="PANTHER" id="PTHR11908">
    <property type="entry name" value="XANTHINE DEHYDROGENASE"/>
    <property type="match status" value="1"/>
</dbReference>
<dbReference type="SUPFAM" id="SSF54665">
    <property type="entry name" value="CO dehydrogenase molybdoprotein N-domain-like"/>
    <property type="match status" value="1"/>
</dbReference>
<evidence type="ECO:0000256" key="1">
    <source>
        <dbReference type="ARBA" id="ARBA00022505"/>
    </source>
</evidence>
<gene>
    <name evidence="4" type="ORF">KN1_07330</name>
</gene>
<dbReference type="PANTHER" id="PTHR11908:SF132">
    <property type="entry name" value="ALDEHYDE OXIDASE 1-RELATED"/>
    <property type="match status" value="1"/>
</dbReference>
<organism evidence="4 5">
    <name type="scientific">Stygiolobus caldivivus</name>
    <dbReference type="NCBI Taxonomy" id="2824673"/>
    <lineage>
        <taxon>Archaea</taxon>
        <taxon>Thermoproteota</taxon>
        <taxon>Thermoprotei</taxon>
        <taxon>Sulfolobales</taxon>
        <taxon>Sulfolobaceae</taxon>
        <taxon>Stygiolobus</taxon>
    </lineage>
</organism>